<keyword evidence="1" id="KW-0812">Transmembrane</keyword>
<sequence>MQRWKIGGLRGTVLFCLLSMLLAWIVAMPLWLGPGLGHPSFTWIALAMMITPSIAAVVVAALEGTLGRFFADVGMWPVHRPWRFITAMLLGILIPVFLIIQAVFVGSWIGVFPGDLQNFTILKTVSGEAGVGRYLVDQGGLILVAGLVNLLPALGEEVGWRGWLWPRLQPLGQLPAILISGVVWGLWHAPLILLGYNYPLADGPWGVMSMCGMCIVVGAFFAWLRSFSQSVWPAAFAHAIFNASAGLVSLFMVMGTMLDTQKTSILGWSGWILPAALITVMLFARVFREQEKPEVSTVRSVRS</sequence>
<organism evidence="3 4">
    <name type="scientific">Glutamicibacter protophormiae</name>
    <name type="common">Brevibacterium protophormiae</name>
    <dbReference type="NCBI Taxonomy" id="37930"/>
    <lineage>
        <taxon>Bacteria</taxon>
        <taxon>Bacillati</taxon>
        <taxon>Actinomycetota</taxon>
        <taxon>Actinomycetes</taxon>
        <taxon>Micrococcales</taxon>
        <taxon>Micrococcaceae</taxon>
        <taxon>Glutamicibacter</taxon>
    </lineage>
</organism>
<keyword evidence="3" id="KW-0645">Protease</keyword>
<evidence type="ECO:0000313" key="3">
    <source>
        <dbReference type="EMBL" id="MBP2399905.1"/>
    </source>
</evidence>
<name>A0ABS4XU95_GLUPR</name>
<accession>A0ABS4XU95</accession>
<dbReference type="GO" id="GO:0006508">
    <property type="term" value="P:proteolysis"/>
    <property type="evidence" value="ECO:0007669"/>
    <property type="project" value="UniProtKB-KW"/>
</dbReference>
<keyword evidence="1" id="KW-1133">Transmembrane helix</keyword>
<feature type="transmembrane region" description="Helical" evidence="1">
    <location>
        <begin position="265"/>
        <end position="284"/>
    </location>
</feature>
<reference evidence="3 4" key="1">
    <citation type="submission" date="2021-03" db="EMBL/GenBank/DDBJ databases">
        <title>Sequencing the genomes of 1000 actinobacteria strains.</title>
        <authorList>
            <person name="Klenk H.-P."/>
        </authorList>
    </citation>
    <scope>NUCLEOTIDE SEQUENCE [LARGE SCALE GENOMIC DNA]</scope>
    <source>
        <strain evidence="3 4">DSM 20168</strain>
    </source>
</reference>
<evidence type="ECO:0000313" key="4">
    <source>
        <dbReference type="Proteomes" id="UP001195422"/>
    </source>
</evidence>
<feature type="transmembrane region" description="Helical" evidence="1">
    <location>
        <begin position="174"/>
        <end position="193"/>
    </location>
</feature>
<dbReference type="EMBL" id="JAGIOJ010000001">
    <property type="protein sequence ID" value="MBP2399905.1"/>
    <property type="molecule type" value="Genomic_DNA"/>
</dbReference>
<evidence type="ECO:0000256" key="1">
    <source>
        <dbReference type="SAM" id="Phobius"/>
    </source>
</evidence>
<dbReference type="GO" id="GO:0008233">
    <property type="term" value="F:peptidase activity"/>
    <property type="evidence" value="ECO:0007669"/>
    <property type="project" value="UniProtKB-KW"/>
</dbReference>
<dbReference type="Proteomes" id="UP001195422">
    <property type="component" value="Unassembled WGS sequence"/>
</dbReference>
<dbReference type="InterPro" id="IPR042150">
    <property type="entry name" value="MmRce1-like"/>
</dbReference>
<proteinExistence type="predicted"/>
<feature type="transmembrane region" description="Helical" evidence="1">
    <location>
        <begin position="84"/>
        <end position="111"/>
    </location>
</feature>
<dbReference type="PANTHER" id="PTHR35797">
    <property type="entry name" value="PROTEASE-RELATED"/>
    <property type="match status" value="1"/>
</dbReference>
<feature type="transmembrane region" description="Helical" evidence="1">
    <location>
        <begin position="12"/>
        <end position="31"/>
    </location>
</feature>
<dbReference type="Pfam" id="PF02517">
    <property type="entry name" value="Rce1-like"/>
    <property type="match status" value="1"/>
</dbReference>
<keyword evidence="3" id="KW-0378">Hydrolase</keyword>
<dbReference type="InterPro" id="IPR003675">
    <property type="entry name" value="Rce1/LyrA-like_dom"/>
</dbReference>
<dbReference type="PANTHER" id="PTHR35797:SF1">
    <property type="entry name" value="PROTEASE"/>
    <property type="match status" value="1"/>
</dbReference>
<feature type="transmembrane region" description="Helical" evidence="1">
    <location>
        <begin position="231"/>
        <end position="253"/>
    </location>
</feature>
<feature type="transmembrane region" description="Helical" evidence="1">
    <location>
        <begin position="43"/>
        <end position="63"/>
    </location>
</feature>
<dbReference type="RefSeq" id="WP_188946860.1">
    <property type="nucleotide sequence ID" value="NZ_BMPH01000001.1"/>
</dbReference>
<comment type="caution">
    <text evidence="3">The sequence shown here is derived from an EMBL/GenBank/DDBJ whole genome shotgun (WGS) entry which is preliminary data.</text>
</comment>
<evidence type="ECO:0000259" key="2">
    <source>
        <dbReference type="Pfam" id="PF02517"/>
    </source>
</evidence>
<keyword evidence="1" id="KW-0472">Membrane</keyword>
<protein>
    <submittedName>
        <fullName evidence="3">Membrane protease YdiL (CAAX protease family)</fullName>
    </submittedName>
</protein>
<feature type="domain" description="CAAX prenyl protease 2/Lysostaphin resistance protein A-like" evidence="2">
    <location>
        <begin position="141"/>
        <end position="243"/>
    </location>
</feature>
<keyword evidence="4" id="KW-1185">Reference proteome</keyword>
<gene>
    <name evidence="3" type="ORF">JOF39_002986</name>
</gene>
<feature type="transmembrane region" description="Helical" evidence="1">
    <location>
        <begin position="205"/>
        <end position="224"/>
    </location>
</feature>